<dbReference type="Ensembl" id="ENSAPOT00000020982.1">
    <property type="protein sequence ID" value="ENSAPOP00000012955.1"/>
    <property type="gene ID" value="ENSAPOG00000015703.1"/>
</dbReference>
<dbReference type="PROSITE" id="PS01208">
    <property type="entry name" value="VWFC_1"/>
    <property type="match status" value="1"/>
</dbReference>
<dbReference type="InterPro" id="IPR043184">
    <property type="entry name" value="ECM2"/>
</dbReference>
<evidence type="ECO:0000313" key="4">
    <source>
        <dbReference type="Ensembl" id="ENSAPOP00000012955.1"/>
    </source>
</evidence>
<keyword evidence="2" id="KW-0732">Signal</keyword>
<reference evidence="4" key="1">
    <citation type="submission" date="2025-08" db="UniProtKB">
        <authorList>
            <consortium name="Ensembl"/>
        </authorList>
    </citation>
    <scope>IDENTIFICATION</scope>
</reference>
<dbReference type="Proteomes" id="UP000257200">
    <property type="component" value="Unplaced"/>
</dbReference>
<dbReference type="Pfam" id="PF00093">
    <property type="entry name" value="VWC"/>
    <property type="match status" value="1"/>
</dbReference>
<dbReference type="SUPFAM" id="SSF57603">
    <property type="entry name" value="FnI-like domain"/>
    <property type="match status" value="1"/>
</dbReference>
<feature type="signal peptide" evidence="2">
    <location>
        <begin position="1"/>
        <end position="20"/>
    </location>
</feature>
<accession>A0A3Q1G3Q5</accession>
<name>A0A3Q1G3Q5_9TELE</name>
<evidence type="ECO:0000256" key="1">
    <source>
        <dbReference type="SAM" id="MobiDB-lite"/>
    </source>
</evidence>
<feature type="chain" id="PRO_5018758010" description="VWFC domain-containing protein" evidence="2">
    <location>
        <begin position="21"/>
        <end position="295"/>
    </location>
</feature>
<evidence type="ECO:0000313" key="5">
    <source>
        <dbReference type="Proteomes" id="UP000257200"/>
    </source>
</evidence>
<dbReference type="SMART" id="SM00214">
    <property type="entry name" value="VWC"/>
    <property type="match status" value="1"/>
</dbReference>
<feature type="compositionally biased region" description="Basic and acidic residues" evidence="1">
    <location>
        <begin position="196"/>
        <end position="210"/>
    </location>
</feature>
<dbReference type="GO" id="GO:0030198">
    <property type="term" value="P:extracellular matrix organization"/>
    <property type="evidence" value="ECO:0007669"/>
    <property type="project" value="TreeGrafter"/>
</dbReference>
<protein>
    <recommendedName>
        <fullName evidence="3">VWFC domain-containing protein</fullName>
    </recommendedName>
</protein>
<dbReference type="GO" id="GO:0070052">
    <property type="term" value="F:collagen V binding"/>
    <property type="evidence" value="ECO:0007669"/>
    <property type="project" value="TreeGrafter"/>
</dbReference>
<reference evidence="4" key="2">
    <citation type="submission" date="2025-09" db="UniProtKB">
        <authorList>
            <consortium name="Ensembl"/>
        </authorList>
    </citation>
    <scope>IDENTIFICATION</scope>
</reference>
<dbReference type="AlphaFoldDB" id="A0A3Q1G3Q5"/>
<feature type="compositionally biased region" description="Basic and acidic residues" evidence="1">
    <location>
        <begin position="218"/>
        <end position="295"/>
    </location>
</feature>
<dbReference type="GO" id="GO:0010811">
    <property type="term" value="P:positive regulation of cell-substrate adhesion"/>
    <property type="evidence" value="ECO:0007669"/>
    <property type="project" value="TreeGrafter"/>
</dbReference>
<evidence type="ECO:0000256" key="2">
    <source>
        <dbReference type="SAM" id="SignalP"/>
    </source>
</evidence>
<feature type="region of interest" description="Disordered" evidence="1">
    <location>
        <begin position="196"/>
        <end position="295"/>
    </location>
</feature>
<dbReference type="GO" id="GO:0031012">
    <property type="term" value="C:extracellular matrix"/>
    <property type="evidence" value="ECO:0007669"/>
    <property type="project" value="TreeGrafter"/>
</dbReference>
<feature type="domain" description="VWFC" evidence="3">
    <location>
        <begin position="99"/>
        <end position="156"/>
    </location>
</feature>
<dbReference type="STRING" id="80966.ENSAPOP00000012955"/>
<dbReference type="PANTHER" id="PTHR46544">
    <property type="entry name" value="EXTRACELLULAR MATRIX PROTEIN 2-RELATED"/>
    <property type="match status" value="1"/>
</dbReference>
<dbReference type="PANTHER" id="PTHR46544:SF1">
    <property type="entry name" value="EXTRACELLULAR MATRIX PROTEIN 2"/>
    <property type="match status" value="1"/>
</dbReference>
<dbReference type="Gene3D" id="6.20.200.20">
    <property type="match status" value="1"/>
</dbReference>
<evidence type="ECO:0000259" key="3">
    <source>
        <dbReference type="PROSITE" id="PS50184"/>
    </source>
</evidence>
<dbReference type="InterPro" id="IPR001007">
    <property type="entry name" value="VWF_dom"/>
</dbReference>
<dbReference type="InParanoid" id="A0A3Q1G3Q5"/>
<dbReference type="GeneTree" id="ENSGT00940000175908"/>
<dbReference type="PROSITE" id="PS50184">
    <property type="entry name" value="VWFC_2"/>
    <property type="match status" value="1"/>
</dbReference>
<dbReference type="GO" id="GO:0008201">
    <property type="term" value="F:heparin binding"/>
    <property type="evidence" value="ECO:0007669"/>
    <property type="project" value="TreeGrafter"/>
</dbReference>
<feature type="region of interest" description="Disordered" evidence="1">
    <location>
        <begin position="24"/>
        <end position="48"/>
    </location>
</feature>
<organism evidence="4 5">
    <name type="scientific">Acanthochromis polyacanthus</name>
    <name type="common">spiny chromis</name>
    <dbReference type="NCBI Taxonomy" id="80966"/>
    <lineage>
        <taxon>Eukaryota</taxon>
        <taxon>Metazoa</taxon>
        <taxon>Chordata</taxon>
        <taxon>Craniata</taxon>
        <taxon>Vertebrata</taxon>
        <taxon>Euteleostomi</taxon>
        <taxon>Actinopterygii</taxon>
        <taxon>Neopterygii</taxon>
        <taxon>Teleostei</taxon>
        <taxon>Neoteleostei</taxon>
        <taxon>Acanthomorphata</taxon>
        <taxon>Ovalentaria</taxon>
        <taxon>Pomacentridae</taxon>
        <taxon>Acanthochromis</taxon>
    </lineage>
</organism>
<proteinExistence type="predicted"/>
<keyword evidence="5" id="KW-1185">Reference proteome</keyword>
<sequence length="295" mass="34808">MRWWLMVASLWLLVVLNVQAGDRSRNQDVGNRRGKRKRDGHGLGRTRAGHSRPLKIRLVPGLGIPVEPAENRGNGLFLQPLKKLDEQHARYNVIPGKQGQCSYQGLTMFDQAVWSPKPCVTCLCSAGQVVCDELTCPPVHCLFPFTPTGSCCPVCSDPDPDLSLDLSGDSPVPSDPVTPLTHEEIQRILWREEEEHHEEEERLRRKEEARKKRRKQRKEQEEKQRKMVEARRRQEEEALRLQVEKEEEEWRRKMEEEERKRREEEEDRRKKEAAEREAREMERKLEEERRRQEEL</sequence>